<gene>
    <name evidence="2" type="ORF">JJN12_13825</name>
</gene>
<dbReference type="Gene3D" id="3.30.460.10">
    <property type="entry name" value="Beta Polymerase, domain 2"/>
    <property type="match status" value="1"/>
</dbReference>
<evidence type="ECO:0000259" key="1">
    <source>
        <dbReference type="Pfam" id="PF01909"/>
    </source>
</evidence>
<dbReference type="RefSeq" id="WP_208430232.1">
    <property type="nucleotide sequence ID" value="NZ_JAEPRJ010000001.1"/>
</dbReference>
<evidence type="ECO:0000313" key="3">
    <source>
        <dbReference type="Proteomes" id="UP000604730"/>
    </source>
</evidence>
<reference evidence="2 3" key="1">
    <citation type="submission" date="2021-01" db="EMBL/GenBank/DDBJ databases">
        <title>Isolation and description of Catonella massiliensis sp. nov., a novel Catonella species, isolated from a stable periodontitis subject.</title>
        <authorList>
            <person name="Antezack A."/>
            <person name="Boxberger M."/>
            <person name="La Scola B."/>
            <person name="Monnet-Corti V."/>
        </authorList>
    </citation>
    <scope>NUCLEOTIDE SEQUENCE [LARGE SCALE GENOMIC DNA]</scope>
    <source>
        <strain evidence="2 3">Marseille-Q4567</strain>
    </source>
</reference>
<keyword evidence="3" id="KW-1185">Reference proteome</keyword>
<dbReference type="Proteomes" id="UP000604730">
    <property type="component" value="Unassembled WGS sequence"/>
</dbReference>
<dbReference type="Pfam" id="PF01909">
    <property type="entry name" value="NTP_transf_2"/>
    <property type="match status" value="1"/>
</dbReference>
<feature type="domain" description="Polymerase nucleotidyl transferase" evidence="1">
    <location>
        <begin position="1"/>
        <end position="50"/>
    </location>
</feature>
<dbReference type="InterPro" id="IPR002934">
    <property type="entry name" value="Polymerase_NTP_transf_dom"/>
</dbReference>
<protein>
    <submittedName>
        <fullName evidence="2">Nucleotidyltransferase domain-containing protein</fullName>
    </submittedName>
</protein>
<sequence length="205" mass="23855">MKKIIDYLKEKYNPLAIVTYGSFSCGMNDSYSDYDCIIIVNKKDNSHDDTVIDGILLDCFIFTKDEVISENPDTFLTVYDGNIVMDTDEIAAELKTRVRKYVEEHSVISYDEKKFIISWIKKTMHRVEKNDDEGNYRALAFLWESITDYFLLRDLFYFGSKKAVAYLKESDAEGYRLYHDAITDRTNAVIREWANHVINIGEISA</sequence>
<comment type="caution">
    <text evidence="2">The sequence shown here is derived from an EMBL/GenBank/DDBJ whole genome shotgun (WGS) entry which is preliminary data.</text>
</comment>
<organism evidence="2 3">
    <name type="scientific">Catonella massiliensis</name>
    <dbReference type="NCBI Taxonomy" id="2799636"/>
    <lineage>
        <taxon>Bacteria</taxon>
        <taxon>Bacillati</taxon>
        <taxon>Bacillota</taxon>
        <taxon>Clostridia</taxon>
        <taxon>Lachnospirales</taxon>
        <taxon>Lachnospiraceae</taxon>
        <taxon>Catonella</taxon>
    </lineage>
</organism>
<dbReference type="EMBL" id="JAEPRJ010000001">
    <property type="protein sequence ID" value="MBK5898839.1"/>
    <property type="molecule type" value="Genomic_DNA"/>
</dbReference>
<dbReference type="InterPro" id="IPR043519">
    <property type="entry name" value="NT_sf"/>
</dbReference>
<name>A0ABS1J3W6_9FIRM</name>
<evidence type="ECO:0000313" key="2">
    <source>
        <dbReference type="EMBL" id="MBK5898839.1"/>
    </source>
</evidence>
<proteinExistence type="predicted"/>
<dbReference type="SUPFAM" id="SSF81301">
    <property type="entry name" value="Nucleotidyltransferase"/>
    <property type="match status" value="1"/>
</dbReference>
<accession>A0ABS1J3W6</accession>
<dbReference type="PROSITE" id="PS51257">
    <property type="entry name" value="PROKAR_LIPOPROTEIN"/>
    <property type="match status" value="1"/>
</dbReference>